<keyword evidence="7 8" id="KW-0472">Membrane</keyword>
<keyword evidence="6 8" id="KW-1133">Transmembrane helix</keyword>
<evidence type="ECO:0000256" key="1">
    <source>
        <dbReference type="ARBA" id="ARBA00004651"/>
    </source>
</evidence>
<dbReference type="SUPFAM" id="SSF103473">
    <property type="entry name" value="MFS general substrate transporter"/>
    <property type="match status" value="1"/>
</dbReference>
<feature type="transmembrane region" description="Helical" evidence="8">
    <location>
        <begin position="291"/>
        <end position="312"/>
    </location>
</feature>
<evidence type="ECO:0000313" key="11">
    <source>
        <dbReference type="Proteomes" id="UP000000322"/>
    </source>
</evidence>
<name>D1BJH0_SANKS</name>
<dbReference type="Proteomes" id="UP000000322">
    <property type="component" value="Chromosome"/>
</dbReference>
<feature type="transmembrane region" description="Helical" evidence="8">
    <location>
        <begin position="200"/>
        <end position="220"/>
    </location>
</feature>
<keyword evidence="11" id="KW-1185">Reference proteome</keyword>
<feature type="transmembrane region" description="Helical" evidence="8">
    <location>
        <begin position="407"/>
        <end position="426"/>
    </location>
</feature>
<feature type="transmembrane region" description="Helical" evidence="8">
    <location>
        <begin position="115"/>
        <end position="131"/>
    </location>
</feature>
<keyword evidence="5 8" id="KW-0812">Transmembrane</keyword>
<reference evidence="10 11" key="1">
    <citation type="journal article" date="2009" name="Stand. Genomic Sci.">
        <title>Complete genome sequence of Sanguibacter keddieii type strain (ST-74).</title>
        <authorList>
            <person name="Ivanova N."/>
            <person name="Sikorski J."/>
            <person name="Sims D."/>
            <person name="Brettin T."/>
            <person name="Detter J.C."/>
            <person name="Han C."/>
            <person name="Lapidus A."/>
            <person name="Copeland A."/>
            <person name="Glavina Del Rio T."/>
            <person name="Nolan M."/>
            <person name="Chen F."/>
            <person name="Lucas S."/>
            <person name="Tice H."/>
            <person name="Cheng J.F."/>
            <person name="Bruce D."/>
            <person name="Goodwin L."/>
            <person name="Pitluck S."/>
            <person name="Pati A."/>
            <person name="Mavromatis K."/>
            <person name="Chen A."/>
            <person name="Palaniappan K."/>
            <person name="D'haeseleer P."/>
            <person name="Chain P."/>
            <person name="Bristow J."/>
            <person name="Eisen J.A."/>
            <person name="Markowitz V."/>
            <person name="Hugenholtz P."/>
            <person name="Goker M."/>
            <person name="Pukall R."/>
            <person name="Klenk H.P."/>
            <person name="Kyrpides N.C."/>
        </authorList>
    </citation>
    <scope>NUCLEOTIDE SEQUENCE [LARGE SCALE GENOMIC DNA]</scope>
    <source>
        <strain evidence="11">ATCC 51767 / DSM 10542 / NCFB 3025 / ST-74</strain>
    </source>
</reference>
<evidence type="ECO:0000256" key="2">
    <source>
        <dbReference type="ARBA" id="ARBA00008335"/>
    </source>
</evidence>
<gene>
    <name evidence="10" type="ordered locus">Sked_02570</name>
</gene>
<sequence length="442" mass="44800">MTTTLPSSTGTAARTGLPAGTALEAGAGPAPGRAPLPHAMLGERRLAAALWCAGLATFALLYAPQGLLTDVSASLAVSPSRAALLVSGATLGLAASVLPWAWLSDRIGRPEAMRAAAVASAVLAVLVPWLPTFELLVVGRFVQGAALGGIPALAIALVHDCALPTRAAALAGSYVAATSVGGLAGRLLSVPVAQHLGWRMGLVAVGACLTALMALLVLLLPHGREHRARRAAARLAVAGRAEPTRSGAHLRAHLRDGTLVSLFCIGGLLVGGLAAVFNYLPFRLEAQPYGLAPTVVSLVFLTYLAGTVGSRLAGALSDRWSPRVVLVLACALMGAGALVTLARPLVVVVLGVTVLTTGLFVGHAVAASRVGARATTGRAQATALYTVVYYAGASLFGWLAGHAWDARGWPAVVALVVGLAAVALVLSARPAPSERPVTHTTD</sequence>
<dbReference type="AlphaFoldDB" id="D1BJH0"/>
<dbReference type="GO" id="GO:0005886">
    <property type="term" value="C:plasma membrane"/>
    <property type="evidence" value="ECO:0007669"/>
    <property type="project" value="UniProtKB-SubCell"/>
</dbReference>
<dbReference type="PROSITE" id="PS50850">
    <property type="entry name" value="MFS"/>
    <property type="match status" value="1"/>
</dbReference>
<protein>
    <submittedName>
        <fullName evidence="10">Arabinose efflux permease family protein</fullName>
    </submittedName>
</protein>
<evidence type="ECO:0000313" key="10">
    <source>
        <dbReference type="EMBL" id="ACZ20226.1"/>
    </source>
</evidence>
<accession>D1BJH0</accession>
<dbReference type="RefSeq" id="WP_012865295.1">
    <property type="nucleotide sequence ID" value="NC_013521.1"/>
</dbReference>
<evidence type="ECO:0000256" key="8">
    <source>
        <dbReference type="SAM" id="Phobius"/>
    </source>
</evidence>
<evidence type="ECO:0000256" key="3">
    <source>
        <dbReference type="ARBA" id="ARBA00022448"/>
    </source>
</evidence>
<feature type="transmembrane region" description="Helical" evidence="8">
    <location>
        <begin position="382"/>
        <end position="401"/>
    </location>
</feature>
<keyword evidence="3" id="KW-0813">Transport</keyword>
<dbReference type="InterPro" id="IPR036259">
    <property type="entry name" value="MFS_trans_sf"/>
</dbReference>
<dbReference type="Pfam" id="PF07690">
    <property type="entry name" value="MFS_1"/>
    <property type="match status" value="1"/>
</dbReference>
<dbReference type="GO" id="GO:0022857">
    <property type="term" value="F:transmembrane transporter activity"/>
    <property type="evidence" value="ECO:0007669"/>
    <property type="project" value="InterPro"/>
</dbReference>
<feature type="domain" description="Major facilitator superfamily (MFS) profile" evidence="9">
    <location>
        <begin position="42"/>
        <end position="435"/>
    </location>
</feature>
<dbReference type="CDD" id="cd17324">
    <property type="entry name" value="MFS_NepI_like"/>
    <property type="match status" value="1"/>
</dbReference>
<dbReference type="InterPro" id="IPR011701">
    <property type="entry name" value="MFS"/>
</dbReference>
<dbReference type="STRING" id="446469.Sked_02570"/>
<feature type="transmembrane region" description="Helical" evidence="8">
    <location>
        <begin position="46"/>
        <end position="63"/>
    </location>
</feature>
<dbReference type="EMBL" id="CP001819">
    <property type="protein sequence ID" value="ACZ20226.1"/>
    <property type="molecule type" value="Genomic_DNA"/>
</dbReference>
<feature type="transmembrane region" description="Helical" evidence="8">
    <location>
        <begin position="137"/>
        <end position="158"/>
    </location>
</feature>
<dbReference type="HOGENOM" id="CLU_001265_19_3_11"/>
<proteinExistence type="inferred from homology"/>
<evidence type="ECO:0000256" key="4">
    <source>
        <dbReference type="ARBA" id="ARBA00022475"/>
    </source>
</evidence>
<feature type="transmembrane region" description="Helical" evidence="8">
    <location>
        <begin position="324"/>
        <end position="342"/>
    </location>
</feature>
<dbReference type="PANTHER" id="PTHR43271">
    <property type="entry name" value="BLL2771 PROTEIN"/>
    <property type="match status" value="1"/>
</dbReference>
<dbReference type="InterPro" id="IPR020846">
    <property type="entry name" value="MFS_dom"/>
</dbReference>
<comment type="subcellular location">
    <subcellularLocation>
        <location evidence="1">Cell membrane</location>
        <topology evidence="1">Multi-pass membrane protein</topology>
    </subcellularLocation>
</comment>
<feature type="transmembrane region" description="Helical" evidence="8">
    <location>
        <begin position="259"/>
        <end position="279"/>
    </location>
</feature>
<dbReference type="eggNOG" id="COG2814">
    <property type="taxonomic scope" value="Bacteria"/>
</dbReference>
<evidence type="ECO:0000256" key="7">
    <source>
        <dbReference type="ARBA" id="ARBA00023136"/>
    </source>
</evidence>
<feature type="transmembrane region" description="Helical" evidence="8">
    <location>
        <begin position="348"/>
        <end position="370"/>
    </location>
</feature>
<organism evidence="10 11">
    <name type="scientific">Sanguibacter keddieii (strain ATCC 51767 / DSM 10542 / NCFB 3025 / ST-74)</name>
    <dbReference type="NCBI Taxonomy" id="446469"/>
    <lineage>
        <taxon>Bacteria</taxon>
        <taxon>Bacillati</taxon>
        <taxon>Actinomycetota</taxon>
        <taxon>Actinomycetes</taxon>
        <taxon>Micrococcales</taxon>
        <taxon>Sanguibacteraceae</taxon>
        <taxon>Sanguibacter</taxon>
    </lineage>
</organism>
<dbReference type="Gene3D" id="1.20.1250.20">
    <property type="entry name" value="MFS general substrate transporter like domains"/>
    <property type="match status" value="1"/>
</dbReference>
<keyword evidence="4" id="KW-1003">Cell membrane</keyword>
<evidence type="ECO:0000259" key="9">
    <source>
        <dbReference type="PROSITE" id="PS50850"/>
    </source>
</evidence>
<evidence type="ECO:0000256" key="6">
    <source>
        <dbReference type="ARBA" id="ARBA00022989"/>
    </source>
</evidence>
<dbReference type="KEGG" id="ske:Sked_02570"/>
<comment type="similarity">
    <text evidence="2">Belongs to the major facilitator superfamily.</text>
</comment>
<evidence type="ECO:0000256" key="5">
    <source>
        <dbReference type="ARBA" id="ARBA00022692"/>
    </source>
</evidence>
<dbReference type="PANTHER" id="PTHR43271:SF1">
    <property type="entry name" value="INNER MEMBRANE TRANSPORT PROTEIN YNFM"/>
    <property type="match status" value="1"/>
</dbReference>
<feature type="transmembrane region" description="Helical" evidence="8">
    <location>
        <begin position="167"/>
        <end position="188"/>
    </location>
</feature>
<feature type="transmembrane region" description="Helical" evidence="8">
    <location>
        <begin position="83"/>
        <end position="103"/>
    </location>
</feature>